<sequence length="247" mass="28296">MDYAEQHTTQLFHDWSWILARTRNTTAEIADLLRNSQGIPTVSEVENHAILFYPRHWLNRWNENMPNIPSILQSGEKDSKGRLTLSRGDLFTLGTKVETAQDAVNFYVAVCSWGAGAKARDIYRRIPTLSEPDVGEKLLGGIMLAKDSNVESEDAYRSFWTREQYRLKGLGPAFFTKLLYFAAGPADSKKMRHLILDKKVAASIGWPDKAWWTPSEYGDYLKLINNVMEYLPEAERSDCLEMRLFNP</sequence>
<accession>A0A365YAB8</accession>
<dbReference type="EMBL" id="POAF01000011">
    <property type="protein sequence ID" value="RBL98933.1"/>
    <property type="molecule type" value="Genomic_DNA"/>
</dbReference>
<gene>
    <name evidence="1" type="ORF">C1H84_16995</name>
</gene>
<protein>
    <submittedName>
        <fullName evidence="1">Uncharacterized protein</fullName>
    </submittedName>
</protein>
<dbReference type="Pfam" id="PF21790">
    <property type="entry name" value="OGG"/>
    <property type="match status" value="1"/>
</dbReference>
<dbReference type="AlphaFoldDB" id="A0A365YAB8"/>
<reference evidence="1 2" key="1">
    <citation type="submission" date="2018-01" db="EMBL/GenBank/DDBJ databases">
        <title>Glutamicibacter soli strain NHPC-3 Whole genome sequence and assembly.</title>
        <authorList>
            <person name="Choudhury P."/>
            <person name="Gupta D."/>
            <person name="Sengupta K."/>
            <person name="Jawed A."/>
            <person name="Sultana N."/>
            <person name="Saha P."/>
        </authorList>
    </citation>
    <scope>NUCLEOTIDE SEQUENCE [LARGE SCALE GENOMIC DNA]</scope>
    <source>
        <strain evidence="1 2">NHPC-3</strain>
    </source>
</reference>
<evidence type="ECO:0000313" key="2">
    <source>
        <dbReference type="Proteomes" id="UP000252167"/>
    </source>
</evidence>
<organism evidence="1 2">
    <name type="scientific">Glutamicibacter soli</name>
    <dbReference type="NCBI Taxonomy" id="453836"/>
    <lineage>
        <taxon>Bacteria</taxon>
        <taxon>Bacillati</taxon>
        <taxon>Actinomycetota</taxon>
        <taxon>Actinomycetes</taxon>
        <taxon>Micrococcales</taxon>
        <taxon>Micrococcaceae</taxon>
        <taxon>Glutamicibacter</taxon>
    </lineage>
</organism>
<dbReference type="InterPro" id="IPR048868">
    <property type="entry name" value="OGG-like_put"/>
</dbReference>
<name>A0A365YAB8_9MICC</name>
<keyword evidence="2" id="KW-1185">Reference proteome</keyword>
<dbReference type="Proteomes" id="UP000252167">
    <property type="component" value="Unassembled WGS sequence"/>
</dbReference>
<proteinExistence type="predicted"/>
<comment type="caution">
    <text evidence="1">The sequence shown here is derived from an EMBL/GenBank/DDBJ whole genome shotgun (WGS) entry which is preliminary data.</text>
</comment>
<dbReference type="RefSeq" id="WP_113608083.1">
    <property type="nucleotide sequence ID" value="NZ_POAF01000011.1"/>
</dbReference>
<evidence type="ECO:0000313" key="1">
    <source>
        <dbReference type="EMBL" id="RBL98933.1"/>
    </source>
</evidence>